<gene>
    <name evidence="5" type="ORF">NLI96_g11997</name>
</gene>
<dbReference type="PROSITE" id="PS51253">
    <property type="entry name" value="HTH_CENPB"/>
    <property type="match status" value="1"/>
</dbReference>
<evidence type="ECO:0000256" key="3">
    <source>
        <dbReference type="SAM" id="MobiDB-lite"/>
    </source>
</evidence>
<dbReference type="AlphaFoldDB" id="A0AAD5UQW7"/>
<dbReference type="EMBL" id="JANAWD010000899">
    <property type="protein sequence ID" value="KAJ3475191.1"/>
    <property type="molecule type" value="Genomic_DNA"/>
</dbReference>
<protein>
    <recommendedName>
        <fullName evidence="4">HTH CENPB-type domain-containing protein</fullName>
    </recommendedName>
</protein>
<dbReference type="PANTHER" id="PTHR19303:SF70">
    <property type="entry name" value="HTH CENPB-TYPE DOMAIN-CONTAINING PROTEIN"/>
    <property type="match status" value="1"/>
</dbReference>
<dbReference type="InterPro" id="IPR009057">
    <property type="entry name" value="Homeodomain-like_sf"/>
</dbReference>
<feature type="compositionally biased region" description="Acidic residues" evidence="3">
    <location>
        <begin position="481"/>
        <end position="490"/>
    </location>
</feature>
<feature type="compositionally biased region" description="Polar residues" evidence="3">
    <location>
        <begin position="501"/>
        <end position="521"/>
    </location>
</feature>
<feature type="region of interest" description="Disordered" evidence="3">
    <location>
        <begin position="24"/>
        <end position="208"/>
    </location>
</feature>
<dbReference type="InterPro" id="IPR006600">
    <property type="entry name" value="HTH_CenpB_DNA-bd_dom"/>
</dbReference>
<dbReference type="SMART" id="SM00674">
    <property type="entry name" value="CENPB"/>
    <property type="match status" value="1"/>
</dbReference>
<dbReference type="GO" id="GO:0003677">
    <property type="term" value="F:DNA binding"/>
    <property type="evidence" value="ECO:0007669"/>
    <property type="project" value="UniProtKB-KW"/>
</dbReference>
<dbReference type="Gene3D" id="1.10.10.60">
    <property type="entry name" value="Homeodomain-like"/>
    <property type="match status" value="2"/>
</dbReference>
<accession>A0AAD5UQW7</accession>
<sequence>MDTHPYPTSLVYHQHPQSLEPLQVHPHQSLPAGGQSYPTQVQQSSQQMSWQSSHSPPNSSSSSSSDHAMFATMNRQPDHVDFGPQSSYLSRHPQNTQTHHQSQQQHQQFTPADSPHDVQFTSQIEGSIGPARALTRRRARSGVDEQTGHSSLPDDAYTHSIPYPSSQMPRSGSPNNVPPPPPYSESPDRQPRDGAAARSGHGPLFPLTPVSVSGPTSYSSPYTFYPTHSRSTSGSGSGIMSNPRSASPTLSTASGLTSVSSASAPPQQHSPVPLGFVAQAPRQKHRKQRLYNLDRKKICIYHRDHPNVKQEEIARCFGVERSTISKILKHKTKWLNVPEETPVLLARQRPTKFPYLEMRLEGWLEECQAKKTIFTDALIREKARSLAKEMDWPEEKFKASSGWVENFKHRHNIRKGVWHGYDKGPHDPPSPSLPVPLPYGYSSSLNPTTQLSTNFSGQSAVQLNLSGSGNKGLDHDMGGVDTDEEGDEDSNGIALQPAWHDSSNGVDDLMQNGQNHSNSVVNIPAVNNPHEPLPPDLPEPVPISIRGEDGQSEVAFVIPKPPTYRPPISEPPTMNEVEDAIDKVITFVEHQPEDFLQQRERNVLTNIKCALFQLANGVPYVRDER</sequence>
<evidence type="ECO:0000313" key="5">
    <source>
        <dbReference type="EMBL" id="KAJ3475191.1"/>
    </source>
</evidence>
<evidence type="ECO:0000313" key="6">
    <source>
        <dbReference type="Proteomes" id="UP001212997"/>
    </source>
</evidence>
<feature type="region of interest" description="Disordered" evidence="3">
    <location>
        <begin position="466"/>
        <end position="521"/>
    </location>
</feature>
<dbReference type="SUPFAM" id="SSF46689">
    <property type="entry name" value="Homeodomain-like"/>
    <property type="match status" value="2"/>
</dbReference>
<feature type="compositionally biased region" description="Low complexity" evidence="3">
    <location>
        <begin position="35"/>
        <end position="65"/>
    </location>
</feature>
<feature type="compositionally biased region" description="Low complexity" evidence="3">
    <location>
        <begin position="229"/>
        <end position="241"/>
    </location>
</feature>
<feature type="compositionally biased region" description="Low complexity" evidence="3">
    <location>
        <begin position="258"/>
        <end position="273"/>
    </location>
</feature>
<evidence type="ECO:0000256" key="1">
    <source>
        <dbReference type="ARBA" id="ARBA00023125"/>
    </source>
</evidence>
<organism evidence="5 6">
    <name type="scientific">Meripilus lineatus</name>
    <dbReference type="NCBI Taxonomy" id="2056292"/>
    <lineage>
        <taxon>Eukaryota</taxon>
        <taxon>Fungi</taxon>
        <taxon>Dikarya</taxon>
        <taxon>Basidiomycota</taxon>
        <taxon>Agaricomycotina</taxon>
        <taxon>Agaricomycetes</taxon>
        <taxon>Polyporales</taxon>
        <taxon>Meripilaceae</taxon>
        <taxon>Meripilus</taxon>
    </lineage>
</organism>
<keyword evidence="6" id="KW-1185">Reference proteome</keyword>
<dbReference type="InterPro" id="IPR050863">
    <property type="entry name" value="CenT-Element_Derived"/>
</dbReference>
<comment type="caution">
    <text evidence="5">The sequence shown here is derived from an EMBL/GenBank/DDBJ whole genome shotgun (WGS) entry which is preliminary data.</text>
</comment>
<name>A0AAD5UQW7_9APHY</name>
<dbReference type="Pfam" id="PF03221">
    <property type="entry name" value="HTH_Tnp_Tc5"/>
    <property type="match status" value="1"/>
</dbReference>
<dbReference type="Pfam" id="PF04218">
    <property type="entry name" value="CENP-B_N"/>
    <property type="match status" value="1"/>
</dbReference>
<keyword evidence="1" id="KW-0238">DNA-binding</keyword>
<reference evidence="5" key="1">
    <citation type="submission" date="2022-07" db="EMBL/GenBank/DDBJ databases">
        <title>Genome Sequence of Physisporinus lineatus.</title>
        <authorList>
            <person name="Buettner E."/>
        </authorList>
    </citation>
    <scope>NUCLEOTIDE SEQUENCE</scope>
    <source>
        <strain evidence="5">VT162</strain>
    </source>
</reference>
<keyword evidence="2" id="KW-0539">Nucleus</keyword>
<dbReference type="PANTHER" id="PTHR19303">
    <property type="entry name" value="TRANSPOSON"/>
    <property type="match status" value="1"/>
</dbReference>
<dbReference type="InterPro" id="IPR007889">
    <property type="entry name" value="HTH_Psq"/>
</dbReference>
<evidence type="ECO:0000256" key="2">
    <source>
        <dbReference type="ARBA" id="ARBA00023242"/>
    </source>
</evidence>
<feature type="compositionally biased region" description="Polar residues" evidence="3">
    <location>
        <begin position="242"/>
        <end position="257"/>
    </location>
</feature>
<feature type="region of interest" description="Disordered" evidence="3">
    <location>
        <begin position="228"/>
        <end position="273"/>
    </location>
</feature>
<dbReference type="Proteomes" id="UP001212997">
    <property type="component" value="Unassembled WGS sequence"/>
</dbReference>
<evidence type="ECO:0000259" key="4">
    <source>
        <dbReference type="PROSITE" id="PS51253"/>
    </source>
</evidence>
<feature type="compositionally biased region" description="Polar residues" evidence="3">
    <location>
        <begin position="84"/>
        <end position="93"/>
    </location>
</feature>
<proteinExistence type="predicted"/>
<feature type="compositionally biased region" description="Low complexity" evidence="3">
    <location>
        <begin position="94"/>
        <end position="110"/>
    </location>
</feature>
<dbReference type="GO" id="GO:0005634">
    <property type="term" value="C:nucleus"/>
    <property type="evidence" value="ECO:0007669"/>
    <property type="project" value="TreeGrafter"/>
</dbReference>
<feature type="domain" description="HTH CENPB-type" evidence="4">
    <location>
        <begin position="344"/>
        <end position="417"/>
    </location>
</feature>